<dbReference type="Pfam" id="PF03381">
    <property type="entry name" value="CDC50"/>
    <property type="match status" value="1"/>
</dbReference>
<dbReference type="PIRSF" id="PIRSF015840">
    <property type="entry name" value="DUF284_TM_euk"/>
    <property type="match status" value="1"/>
</dbReference>
<dbReference type="PANTHER" id="PTHR10926:SF0">
    <property type="entry name" value="CDC50, ISOFORM A"/>
    <property type="match status" value="1"/>
</dbReference>
<comment type="caution">
    <text evidence="8">The sequence shown here is derived from an EMBL/GenBank/DDBJ whole genome shotgun (WGS) entry which is preliminary data.</text>
</comment>
<evidence type="ECO:0000256" key="3">
    <source>
        <dbReference type="ARBA" id="ARBA00022692"/>
    </source>
</evidence>
<evidence type="ECO:0000256" key="2">
    <source>
        <dbReference type="ARBA" id="ARBA00009457"/>
    </source>
</evidence>
<feature type="transmembrane region" description="Helical" evidence="7">
    <location>
        <begin position="39"/>
        <end position="61"/>
    </location>
</feature>
<comment type="similarity">
    <text evidence="2 6">Belongs to the CDC50/LEM3 family.</text>
</comment>
<evidence type="ECO:0000256" key="4">
    <source>
        <dbReference type="ARBA" id="ARBA00022989"/>
    </source>
</evidence>
<keyword evidence="3 7" id="KW-0812">Transmembrane</keyword>
<reference evidence="8" key="1">
    <citation type="submission" date="2020-06" db="EMBL/GenBank/DDBJ databases">
        <authorList>
            <consortium name="Plant Systems Biology data submission"/>
        </authorList>
    </citation>
    <scope>NUCLEOTIDE SEQUENCE</scope>
    <source>
        <strain evidence="8">D6</strain>
    </source>
</reference>
<sequence>MPATKKDDDDETVLSLSEQTNRPADVALNQQRIAAWHPILDPVWVIIALFYLGVIMVPVGFKMQDLSNGVVELRKTYDSFDDPNLRECGINTTYNARRKCSLEFIATQYMEPPILVHYELTNFHQNHRDYYQSRDAYQLYGRSSLQQTSLEASLCDPLNKLGNVWLNPCGLIANTFFNDIFTLESGQDAEGNTLNLIEKGVAWASDIEFKFKQPDGFAMEACENPTPNNINADGTTSTSCDPDCCLAQTRTDDTAGLTNQSWSCSEPAVHPDDGKCYRYHYPDEEITQYLYETYPDVVNPLEGVTNEHFIVWMRIATLPTFRKLYGYFNEPIAKGSRFTIQVEANYVVESFKGSKSIIISTNNIFGGQNPVLGRTFIVVGFICIVSGLFFTMKHWLRPRKLADTRYLHFKED</sequence>
<dbReference type="GO" id="GO:0005783">
    <property type="term" value="C:endoplasmic reticulum"/>
    <property type="evidence" value="ECO:0007669"/>
    <property type="project" value="TreeGrafter"/>
</dbReference>
<dbReference type="Proteomes" id="UP001153069">
    <property type="component" value="Unassembled WGS sequence"/>
</dbReference>
<proteinExistence type="inferred from homology"/>
<dbReference type="GO" id="GO:0005794">
    <property type="term" value="C:Golgi apparatus"/>
    <property type="evidence" value="ECO:0007669"/>
    <property type="project" value="TreeGrafter"/>
</dbReference>
<dbReference type="InterPro" id="IPR005045">
    <property type="entry name" value="CDC50/LEM3_fam"/>
</dbReference>
<evidence type="ECO:0000256" key="6">
    <source>
        <dbReference type="PIRNR" id="PIRNR015840"/>
    </source>
</evidence>
<protein>
    <submittedName>
        <fullName evidence="8">ALA-interacting subunit</fullName>
    </submittedName>
</protein>
<dbReference type="PANTHER" id="PTHR10926">
    <property type="entry name" value="CELL CYCLE CONTROL PROTEIN 50"/>
    <property type="match status" value="1"/>
</dbReference>
<dbReference type="OrthoDB" id="340608at2759"/>
<evidence type="ECO:0000313" key="9">
    <source>
        <dbReference type="Proteomes" id="UP001153069"/>
    </source>
</evidence>
<accession>A0A9N8H1V4</accession>
<comment type="subcellular location">
    <subcellularLocation>
        <location evidence="1">Membrane</location>
        <topology evidence="1">Multi-pass membrane protein</topology>
    </subcellularLocation>
</comment>
<feature type="transmembrane region" description="Helical" evidence="7">
    <location>
        <begin position="371"/>
        <end position="390"/>
    </location>
</feature>
<keyword evidence="5 6" id="KW-0472">Membrane</keyword>
<keyword evidence="4 7" id="KW-1133">Transmembrane helix</keyword>
<evidence type="ECO:0000256" key="1">
    <source>
        <dbReference type="ARBA" id="ARBA00004141"/>
    </source>
</evidence>
<keyword evidence="9" id="KW-1185">Reference proteome</keyword>
<dbReference type="EMBL" id="CAICTM010000024">
    <property type="protein sequence ID" value="CAB9497681.1"/>
    <property type="molecule type" value="Genomic_DNA"/>
</dbReference>
<organism evidence="8 9">
    <name type="scientific">Seminavis robusta</name>
    <dbReference type="NCBI Taxonomy" id="568900"/>
    <lineage>
        <taxon>Eukaryota</taxon>
        <taxon>Sar</taxon>
        <taxon>Stramenopiles</taxon>
        <taxon>Ochrophyta</taxon>
        <taxon>Bacillariophyta</taxon>
        <taxon>Bacillariophyceae</taxon>
        <taxon>Bacillariophycidae</taxon>
        <taxon>Naviculales</taxon>
        <taxon>Naviculaceae</taxon>
        <taxon>Seminavis</taxon>
    </lineage>
</organism>
<evidence type="ECO:0000313" key="8">
    <source>
        <dbReference type="EMBL" id="CAB9497681.1"/>
    </source>
</evidence>
<evidence type="ECO:0000256" key="5">
    <source>
        <dbReference type="ARBA" id="ARBA00023136"/>
    </source>
</evidence>
<dbReference type="GO" id="GO:0005886">
    <property type="term" value="C:plasma membrane"/>
    <property type="evidence" value="ECO:0007669"/>
    <property type="project" value="TreeGrafter"/>
</dbReference>
<name>A0A9N8H1V4_9STRA</name>
<dbReference type="AlphaFoldDB" id="A0A9N8H1V4"/>
<evidence type="ECO:0000256" key="7">
    <source>
        <dbReference type="SAM" id="Phobius"/>
    </source>
</evidence>
<gene>
    <name evidence="8" type="ORF">SEMRO_24_G016250.1</name>
</gene>